<feature type="compositionally biased region" description="Basic and acidic residues" evidence="1">
    <location>
        <begin position="620"/>
        <end position="653"/>
    </location>
</feature>
<dbReference type="WBParaSite" id="MBELARI_LOCUS21856">
    <property type="protein sequence ID" value="MBELARI_LOCUS21856"/>
    <property type="gene ID" value="MBELARI_LOCUS21856"/>
</dbReference>
<feature type="compositionally biased region" description="Low complexity" evidence="1">
    <location>
        <begin position="423"/>
        <end position="433"/>
    </location>
</feature>
<feature type="region of interest" description="Disordered" evidence="1">
    <location>
        <begin position="1"/>
        <end position="653"/>
    </location>
</feature>
<feature type="compositionally biased region" description="Polar residues" evidence="1">
    <location>
        <begin position="33"/>
        <end position="43"/>
    </location>
</feature>
<feature type="compositionally biased region" description="Acidic residues" evidence="1">
    <location>
        <begin position="12"/>
        <end position="30"/>
    </location>
</feature>
<feature type="compositionally biased region" description="Basic and acidic residues" evidence="1">
    <location>
        <begin position="267"/>
        <end position="305"/>
    </location>
</feature>
<evidence type="ECO:0000313" key="3">
    <source>
        <dbReference type="WBParaSite" id="MBELARI_LOCUS21856"/>
    </source>
</evidence>
<dbReference type="Proteomes" id="UP000887575">
    <property type="component" value="Unassembled WGS sequence"/>
</dbReference>
<feature type="compositionally biased region" description="Low complexity" evidence="1">
    <location>
        <begin position="372"/>
        <end position="395"/>
    </location>
</feature>
<evidence type="ECO:0000256" key="1">
    <source>
        <dbReference type="SAM" id="MobiDB-lite"/>
    </source>
</evidence>
<feature type="compositionally biased region" description="Acidic residues" evidence="1">
    <location>
        <begin position="128"/>
        <end position="143"/>
    </location>
</feature>
<feature type="compositionally biased region" description="Acidic residues" evidence="1">
    <location>
        <begin position="61"/>
        <end position="71"/>
    </location>
</feature>
<feature type="compositionally biased region" description="Low complexity" evidence="1">
    <location>
        <begin position="579"/>
        <end position="592"/>
    </location>
</feature>
<organism evidence="2 3">
    <name type="scientific">Mesorhabditis belari</name>
    <dbReference type="NCBI Taxonomy" id="2138241"/>
    <lineage>
        <taxon>Eukaryota</taxon>
        <taxon>Metazoa</taxon>
        <taxon>Ecdysozoa</taxon>
        <taxon>Nematoda</taxon>
        <taxon>Chromadorea</taxon>
        <taxon>Rhabditida</taxon>
        <taxon>Rhabditina</taxon>
        <taxon>Rhabditomorpha</taxon>
        <taxon>Rhabditoidea</taxon>
        <taxon>Rhabditidae</taxon>
        <taxon>Mesorhabditinae</taxon>
        <taxon>Mesorhabditis</taxon>
    </lineage>
</organism>
<feature type="compositionally biased region" description="Basic and acidic residues" evidence="1">
    <location>
        <begin position="197"/>
        <end position="240"/>
    </location>
</feature>
<accession>A0AAF3F5F3</accession>
<dbReference type="AlphaFoldDB" id="A0AAF3F5F3"/>
<sequence>MSDAEAERISSDEGEESLVEENEEVEEEIEGTNPASNTRSASENDGDEPVATPQGSTRSIDEEEIDLDYSEEPPRIEENSNDEDEPENADQEVEDGEVSESDDGEIKSDDEPKVKKPAKQKPPRSDLEDGELEDGEISDSDDDSNFKAKHPRISGPTQSPSRGRDFYKKYPTSANRYPGAPGVSGASRGPLPAKPETAWDRGMREARELMKRASEKKKDPDFADKRMHLAPSDERDWAHDSDDESGQRIPSLLSMDLPPPRRVKNNRYKDYDLPADDDTTRIDLILQREDAQRRKEEKEGKERQLRSRSSRSNTWEEFEHPVANNELKCNGLGPQCVYPADGKGKKIVTVARYGQRLSSSNRRSRSPPPRPEAISSASSRSPSLSRSGSRSSSRPFESHRSSGNDFPRGKRSSINQRTRSRTRSGSSSHSARSPPTGDIASYRIPKRRQQNSGTRYARSSSEDRRSPWRDVGSRGNGDATRGRRFPLNRQSARDKTASPIDLAPTGAVAISDDESGQSSSSRSSTSSSSSSSRSSSSSSSSKSGASAKSKSPALPAKYRNANPELTETQKSEARAKRISPPSAKKSPPTSSINRRRGRNARSPSRTPPPSRDSPPPAPPPEKRMRRDSNRSFDKKKNRERGSSEQERPKTKEELLEELRRVEERLMRKRRQAAM</sequence>
<feature type="compositionally biased region" description="Acidic residues" evidence="1">
    <location>
        <begin position="79"/>
        <end position="103"/>
    </location>
</feature>
<keyword evidence="2" id="KW-1185">Reference proteome</keyword>
<evidence type="ECO:0000313" key="2">
    <source>
        <dbReference type="Proteomes" id="UP000887575"/>
    </source>
</evidence>
<feature type="compositionally biased region" description="Basic and acidic residues" evidence="1">
    <location>
        <begin position="104"/>
        <end position="114"/>
    </location>
</feature>
<feature type="compositionally biased region" description="Low complexity" evidence="1">
    <location>
        <begin position="516"/>
        <end position="551"/>
    </location>
</feature>
<feature type="compositionally biased region" description="Polar residues" evidence="1">
    <location>
        <begin position="450"/>
        <end position="459"/>
    </location>
</feature>
<feature type="compositionally biased region" description="Basic and acidic residues" evidence="1">
    <location>
        <begin position="460"/>
        <end position="472"/>
    </location>
</feature>
<name>A0AAF3F5F3_9BILA</name>
<feature type="compositionally biased region" description="Basic and acidic residues" evidence="1">
    <location>
        <begin position="1"/>
        <end position="11"/>
    </location>
</feature>
<reference evidence="3" key="1">
    <citation type="submission" date="2024-02" db="UniProtKB">
        <authorList>
            <consortium name="WormBaseParasite"/>
        </authorList>
    </citation>
    <scope>IDENTIFICATION</scope>
</reference>
<proteinExistence type="predicted"/>
<protein>
    <submittedName>
        <fullName evidence="3">Uncharacterized protein</fullName>
    </submittedName>
</protein>
<feature type="compositionally biased region" description="Pro residues" evidence="1">
    <location>
        <begin position="605"/>
        <end position="619"/>
    </location>
</feature>